<reference evidence="2" key="2">
    <citation type="submission" date="2023-06" db="EMBL/GenBank/DDBJ databases">
        <authorList>
            <person name="Ma L."/>
            <person name="Liu K.-W."/>
            <person name="Li Z."/>
            <person name="Hsiao Y.-Y."/>
            <person name="Qi Y."/>
            <person name="Fu T."/>
            <person name="Tang G."/>
            <person name="Zhang D."/>
            <person name="Sun W.-H."/>
            <person name="Liu D.-K."/>
            <person name="Li Y."/>
            <person name="Chen G.-Z."/>
            <person name="Liu X.-D."/>
            <person name="Liao X.-Y."/>
            <person name="Jiang Y.-T."/>
            <person name="Yu X."/>
            <person name="Hao Y."/>
            <person name="Huang J."/>
            <person name="Zhao X.-W."/>
            <person name="Ke S."/>
            <person name="Chen Y.-Y."/>
            <person name="Wu W.-L."/>
            <person name="Hsu J.-L."/>
            <person name="Lin Y.-F."/>
            <person name="Huang M.-D."/>
            <person name="Li C.-Y."/>
            <person name="Huang L."/>
            <person name="Wang Z.-W."/>
            <person name="Zhao X."/>
            <person name="Zhong W.-Y."/>
            <person name="Peng D.-H."/>
            <person name="Ahmad S."/>
            <person name="Lan S."/>
            <person name="Zhang J.-S."/>
            <person name="Tsai W.-C."/>
            <person name="Van De Peer Y."/>
            <person name="Liu Z.-J."/>
        </authorList>
    </citation>
    <scope>NUCLEOTIDE SEQUENCE</scope>
    <source>
        <strain evidence="2">CP</strain>
        <tissue evidence="2">Leaves</tissue>
    </source>
</reference>
<protein>
    <submittedName>
        <fullName evidence="2">Uncharacterized protein</fullName>
    </submittedName>
</protein>
<dbReference type="AlphaFoldDB" id="A0AAV9DA03"/>
<dbReference type="InterPro" id="IPR038765">
    <property type="entry name" value="Papain-like_cys_pep_sf"/>
</dbReference>
<comment type="caution">
    <text evidence="2">The sequence shown here is derived from an EMBL/GenBank/DDBJ whole genome shotgun (WGS) entry which is preliminary data.</text>
</comment>
<gene>
    <name evidence="2" type="ORF">QJS10_CPB15g01192</name>
</gene>
<reference evidence="2" key="1">
    <citation type="journal article" date="2023" name="Nat. Commun.">
        <title>Diploid and tetraploid genomes of Acorus and the evolution of monocots.</title>
        <authorList>
            <person name="Ma L."/>
            <person name="Liu K.W."/>
            <person name="Li Z."/>
            <person name="Hsiao Y.Y."/>
            <person name="Qi Y."/>
            <person name="Fu T."/>
            <person name="Tang G.D."/>
            <person name="Zhang D."/>
            <person name="Sun W.H."/>
            <person name="Liu D.K."/>
            <person name="Li Y."/>
            <person name="Chen G.Z."/>
            <person name="Liu X.D."/>
            <person name="Liao X.Y."/>
            <person name="Jiang Y.T."/>
            <person name="Yu X."/>
            <person name="Hao Y."/>
            <person name="Huang J."/>
            <person name="Zhao X.W."/>
            <person name="Ke S."/>
            <person name="Chen Y.Y."/>
            <person name="Wu W.L."/>
            <person name="Hsu J.L."/>
            <person name="Lin Y.F."/>
            <person name="Huang M.D."/>
            <person name="Li C.Y."/>
            <person name="Huang L."/>
            <person name="Wang Z.W."/>
            <person name="Zhao X."/>
            <person name="Zhong W.Y."/>
            <person name="Peng D.H."/>
            <person name="Ahmad S."/>
            <person name="Lan S."/>
            <person name="Zhang J.S."/>
            <person name="Tsai W.C."/>
            <person name="Van de Peer Y."/>
            <person name="Liu Z.J."/>
        </authorList>
    </citation>
    <scope>NUCLEOTIDE SEQUENCE</scope>
    <source>
        <strain evidence="2">CP</strain>
    </source>
</reference>
<proteinExistence type="predicted"/>
<keyword evidence="3" id="KW-1185">Reference proteome</keyword>
<feature type="compositionally biased region" description="Basic and acidic residues" evidence="1">
    <location>
        <begin position="19"/>
        <end position="52"/>
    </location>
</feature>
<sequence length="137" mass="15730">MVVAYNDKGEYNLKAQLKLEKERSDKSEQGSNNIRRDFKEINAKGSSSHEVDIAPPKLKSSWTPCRLMSGIERDVVALGMVCNECPKQRGNIECGYFLMKYMKDIIENPEIHILQKVLEAEGLKQLILHNQCYELKE</sequence>
<dbReference type="EMBL" id="JAUJYO010000015">
    <property type="protein sequence ID" value="KAK1297669.1"/>
    <property type="molecule type" value="Genomic_DNA"/>
</dbReference>
<name>A0AAV9DA03_ACOCL</name>
<dbReference type="Gene3D" id="1.10.418.20">
    <property type="match status" value="1"/>
</dbReference>
<evidence type="ECO:0000313" key="2">
    <source>
        <dbReference type="EMBL" id="KAK1297669.1"/>
    </source>
</evidence>
<accession>A0AAV9DA03</accession>
<evidence type="ECO:0000256" key="1">
    <source>
        <dbReference type="SAM" id="MobiDB-lite"/>
    </source>
</evidence>
<dbReference type="Proteomes" id="UP001180020">
    <property type="component" value="Unassembled WGS sequence"/>
</dbReference>
<feature type="region of interest" description="Disordered" evidence="1">
    <location>
        <begin position="19"/>
        <end position="56"/>
    </location>
</feature>
<dbReference type="SUPFAM" id="SSF54001">
    <property type="entry name" value="Cysteine proteinases"/>
    <property type="match status" value="1"/>
</dbReference>
<evidence type="ECO:0000313" key="3">
    <source>
        <dbReference type="Proteomes" id="UP001180020"/>
    </source>
</evidence>
<organism evidence="2 3">
    <name type="scientific">Acorus calamus</name>
    <name type="common">Sweet flag</name>
    <dbReference type="NCBI Taxonomy" id="4465"/>
    <lineage>
        <taxon>Eukaryota</taxon>
        <taxon>Viridiplantae</taxon>
        <taxon>Streptophyta</taxon>
        <taxon>Embryophyta</taxon>
        <taxon>Tracheophyta</taxon>
        <taxon>Spermatophyta</taxon>
        <taxon>Magnoliopsida</taxon>
        <taxon>Liliopsida</taxon>
        <taxon>Acoraceae</taxon>
        <taxon>Acorus</taxon>
    </lineage>
</organism>